<dbReference type="InterPro" id="IPR007295">
    <property type="entry name" value="DUF402"/>
</dbReference>
<proteinExistence type="predicted"/>
<dbReference type="Gene3D" id="2.40.380.10">
    <property type="entry name" value="FomD-like"/>
    <property type="match status" value="1"/>
</dbReference>
<dbReference type="GeneID" id="300553210"/>
<feature type="domain" description="DUF402" evidence="1">
    <location>
        <begin position="27"/>
        <end position="158"/>
    </location>
</feature>
<evidence type="ECO:0000259" key="1">
    <source>
        <dbReference type="Pfam" id="PF04167"/>
    </source>
</evidence>
<reference evidence="2 3" key="1">
    <citation type="submission" date="2014-10" db="EMBL/GenBank/DDBJ databases">
        <title>Whole Genome sequence of Corynebacterium auriscanis strain CIP 106629.</title>
        <authorList>
            <person name="Hassan S.S."/>
            <person name="Jamal S.B."/>
            <person name="Tiwari S."/>
            <person name="Oliveira L.D.C."/>
            <person name="Souza F."/>
            <person name="Mariano D.C."/>
            <person name="Almeida S."/>
            <person name="Dorella F."/>
            <person name="Pereira F."/>
            <person name="Carvalho A."/>
            <person name="Leal C.A."/>
            <person name="Soares S.D.C."/>
            <person name="Figueiredo H.C."/>
            <person name="Silva A."/>
            <person name="Azevedo V.A."/>
        </authorList>
    </citation>
    <scope>NUCLEOTIDE SEQUENCE [LARGE SCALE GENOMIC DNA]</scope>
    <source>
        <strain evidence="2 3">CIP 106629</strain>
    </source>
</reference>
<dbReference type="SUPFAM" id="SSF159234">
    <property type="entry name" value="FomD-like"/>
    <property type="match status" value="1"/>
</dbReference>
<organism evidence="2 3">
    <name type="scientific">Corynebacterium auriscanis</name>
    <dbReference type="NCBI Taxonomy" id="99807"/>
    <lineage>
        <taxon>Bacteria</taxon>
        <taxon>Bacillati</taxon>
        <taxon>Actinomycetota</taxon>
        <taxon>Actinomycetes</taxon>
        <taxon>Mycobacteriales</taxon>
        <taxon>Corynebacteriaceae</taxon>
        <taxon>Corynebacterium</taxon>
    </lineage>
</organism>
<dbReference type="RefSeq" id="WP_035115111.1">
    <property type="nucleotide sequence ID" value="NZ_CP047046.1"/>
</dbReference>
<evidence type="ECO:0000313" key="2">
    <source>
        <dbReference type="EMBL" id="KGM18365.1"/>
    </source>
</evidence>
<evidence type="ECO:0000313" key="3">
    <source>
        <dbReference type="Proteomes" id="UP000030145"/>
    </source>
</evidence>
<dbReference type="AlphaFoldDB" id="A0A0A2DGR4"/>
<accession>A0A0A2DGR4</accession>
<sequence length="187" mass="21083">MHEIDLHPIKTETFDIANQINIDPKGNQRHVDRYEVNNGCLYMGRVADHPDFSYLESWLLPEHNLRVSRFHFREGFKPSQELYVDIALITQESTHDSAVWTTRDLYVDLVSHNDGTWDLLDLDELGAAVESGYITAKEAATALITTQSAIDGISTQGFAGWIESLGVVMTWPVWEAKAQNTGNHNPS</sequence>
<name>A0A0A2DGR4_9CORY</name>
<dbReference type="Pfam" id="PF04167">
    <property type="entry name" value="DUF402"/>
    <property type="match status" value="1"/>
</dbReference>
<dbReference type="Proteomes" id="UP000030145">
    <property type="component" value="Unassembled WGS sequence"/>
</dbReference>
<gene>
    <name evidence="2" type="ORF">MA47_08120</name>
</gene>
<dbReference type="InterPro" id="IPR035930">
    <property type="entry name" value="FomD-like_sf"/>
</dbReference>
<keyword evidence="3" id="KW-1185">Reference proteome</keyword>
<comment type="caution">
    <text evidence="2">The sequence shown here is derived from an EMBL/GenBank/DDBJ whole genome shotgun (WGS) entry which is preliminary data.</text>
</comment>
<protein>
    <recommendedName>
        <fullName evidence="1">DUF402 domain-containing protein</fullName>
    </recommendedName>
</protein>
<dbReference type="EMBL" id="JRVJ01000015">
    <property type="protein sequence ID" value="KGM18365.1"/>
    <property type="molecule type" value="Genomic_DNA"/>
</dbReference>